<feature type="signal peptide" evidence="1">
    <location>
        <begin position="1"/>
        <end position="23"/>
    </location>
</feature>
<feature type="chain" id="PRO_5022174223" description="Inhibitor_I29 domain-containing protein" evidence="1">
    <location>
        <begin position="24"/>
        <end position="79"/>
    </location>
</feature>
<proteinExistence type="predicted"/>
<gene>
    <name evidence="2" type="ORF">WMSIL1_LOCUS7443</name>
</gene>
<protein>
    <recommendedName>
        <fullName evidence="4">Inhibitor_I29 domain-containing protein</fullName>
    </recommendedName>
</protein>
<organism evidence="2 3">
    <name type="scientific">Hymenolepis diminuta</name>
    <name type="common">Rat tapeworm</name>
    <dbReference type="NCBI Taxonomy" id="6216"/>
    <lineage>
        <taxon>Eukaryota</taxon>
        <taxon>Metazoa</taxon>
        <taxon>Spiralia</taxon>
        <taxon>Lophotrochozoa</taxon>
        <taxon>Platyhelminthes</taxon>
        <taxon>Cestoda</taxon>
        <taxon>Eucestoda</taxon>
        <taxon>Cyclophyllidea</taxon>
        <taxon>Hymenolepididae</taxon>
        <taxon>Hymenolepis</taxon>
    </lineage>
</organism>
<name>A0A564YKX3_HYMDI</name>
<evidence type="ECO:0008006" key="4">
    <source>
        <dbReference type="Google" id="ProtNLM"/>
    </source>
</evidence>
<evidence type="ECO:0000313" key="2">
    <source>
        <dbReference type="EMBL" id="VUZ47921.1"/>
    </source>
</evidence>
<accession>A0A564YKX3</accession>
<dbReference type="Proteomes" id="UP000321570">
    <property type="component" value="Unassembled WGS sequence"/>
</dbReference>
<evidence type="ECO:0000313" key="3">
    <source>
        <dbReference type="Proteomes" id="UP000321570"/>
    </source>
</evidence>
<keyword evidence="1" id="KW-0732">Signal</keyword>
<dbReference type="EMBL" id="CABIJS010000256">
    <property type="protein sequence ID" value="VUZ47921.1"/>
    <property type="molecule type" value="Genomic_DNA"/>
</dbReference>
<dbReference type="AlphaFoldDB" id="A0A564YKX3"/>
<sequence length="79" mass="9403">MKSGKIPIFLFAVLTVSVCFVESRRLNEISNEEMEDMPSIEELFHFLKKFTHKTKRFAVANAWDDFEDYKKRSGYVYSR</sequence>
<evidence type="ECO:0000256" key="1">
    <source>
        <dbReference type="SAM" id="SignalP"/>
    </source>
</evidence>
<reference evidence="2 3" key="1">
    <citation type="submission" date="2019-07" db="EMBL/GenBank/DDBJ databases">
        <authorList>
            <person name="Jastrzebski P J."/>
            <person name="Paukszto L."/>
            <person name="Jastrzebski P J."/>
        </authorList>
    </citation>
    <scope>NUCLEOTIDE SEQUENCE [LARGE SCALE GENOMIC DNA]</scope>
    <source>
        <strain evidence="2 3">WMS-il1</strain>
    </source>
</reference>
<keyword evidence="3" id="KW-1185">Reference proteome</keyword>